<dbReference type="EMBL" id="JALIEA010000013">
    <property type="protein sequence ID" value="MCJ7858873.1"/>
    <property type="molecule type" value="Genomic_DNA"/>
</dbReference>
<dbReference type="GO" id="GO:0004069">
    <property type="term" value="F:L-aspartate:2-oxoglutarate aminotransferase activity"/>
    <property type="evidence" value="ECO:0007669"/>
    <property type="project" value="InterPro"/>
</dbReference>
<evidence type="ECO:0000313" key="1">
    <source>
        <dbReference type="EMBL" id="MCJ7858873.1"/>
    </source>
</evidence>
<dbReference type="InterPro" id="IPR015421">
    <property type="entry name" value="PyrdxlP-dep_Trfase_major"/>
</dbReference>
<dbReference type="RefSeq" id="WP_244804606.1">
    <property type="nucleotide sequence ID" value="NZ_JALIEA010000013.1"/>
</dbReference>
<dbReference type="AlphaFoldDB" id="A0A9X1WI39"/>
<dbReference type="InterPro" id="IPR015424">
    <property type="entry name" value="PyrdxlP-dep_Trfase"/>
</dbReference>
<dbReference type="InterPro" id="IPR015422">
    <property type="entry name" value="PyrdxlP-dep_Trfase_small"/>
</dbReference>
<keyword evidence="2" id="KW-1185">Reference proteome</keyword>
<organism evidence="1 2">
    <name type="scientific">Corynebacterium kalidii</name>
    <dbReference type="NCBI Taxonomy" id="2931982"/>
    <lineage>
        <taxon>Bacteria</taxon>
        <taxon>Bacillati</taxon>
        <taxon>Actinomycetota</taxon>
        <taxon>Actinomycetes</taxon>
        <taxon>Mycobacteriales</taxon>
        <taxon>Corynebacteriaceae</taxon>
        <taxon>Corynebacterium</taxon>
    </lineage>
</organism>
<evidence type="ECO:0000313" key="2">
    <source>
        <dbReference type="Proteomes" id="UP001139207"/>
    </source>
</evidence>
<name>A0A9X1WI39_9CORY</name>
<comment type="caution">
    <text evidence="1">The sequence shown here is derived from an EMBL/GenBank/DDBJ whole genome shotgun (WGS) entry which is preliminary data.</text>
</comment>
<dbReference type="PANTHER" id="PTHR43799:SF1">
    <property type="entry name" value="ASPARTATE AMINOTRANSFERASE"/>
    <property type="match status" value="1"/>
</dbReference>
<proteinExistence type="predicted"/>
<keyword evidence="1" id="KW-0032">Aminotransferase</keyword>
<accession>A0A9X1WI39</accession>
<dbReference type="Gene3D" id="3.90.1150.10">
    <property type="entry name" value="Aspartate Aminotransferase, domain 1"/>
    <property type="match status" value="1"/>
</dbReference>
<sequence length="428" mass="46016">MKLTHANTDVLNTLTSLRGEADKAYQELKDRNLSLDLTRGKPSVEQLDLASDLLSLPGVNYTTSDGVDTRNYGGGDGIMDIRALWAEALGVDPALLIAGDASSLNIMFDLVSWSHTFGNNDSERPWSAEEKVRWICPVPGYDRHHTITETFGYEMVTVPMTEQGPDLDAVRELVKDPSVKGMWTVPVFSNPTGWTVSREVAEGLAAMETAAPDFRVVWDNAYAVHTLTDEFPENIDIVAVAAEQGNPNRFWAMSSTSKITFAGAGVAFLNSSEENLDWYRGIASARGIGPNKVNQLAHARYFGSAEGVRAVMRKHAGILAPKFTAVTGILERRLGGLGIADWTTPSGGYFISVDVVDGTAARVVELAKSAGIALTGAGAPFPYKDDPDNRVLRLAPSMPPIEEVEVAMDGVATCILLATIEAAEAAGE</sequence>
<dbReference type="PANTHER" id="PTHR43799">
    <property type="entry name" value="AMINOTRANSFERASE, PUTATIVE-RELATED"/>
    <property type="match status" value="1"/>
</dbReference>
<protein>
    <submittedName>
        <fullName evidence="1">Aminotransferase class I/II-fold pyridoxal phosphate-dependent enzyme</fullName>
    </submittedName>
</protein>
<reference evidence="1" key="1">
    <citation type="submission" date="2022-04" db="EMBL/GenBank/DDBJ databases">
        <title>Corynebacterium kalidii LD5P10.</title>
        <authorList>
            <person name="Sun J.Q."/>
        </authorList>
    </citation>
    <scope>NUCLEOTIDE SEQUENCE</scope>
    <source>
        <strain evidence="1">LD5P10</strain>
    </source>
</reference>
<dbReference type="Gene3D" id="3.40.640.10">
    <property type="entry name" value="Type I PLP-dependent aspartate aminotransferase-like (Major domain)"/>
    <property type="match status" value="1"/>
</dbReference>
<dbReference type="Pfam" id="PF12897">
    <property type="entry name" value="Asp_aminotransf"/>
    <property type="match status" value="1"/>
</dbReference>
<dbReference type="Proteomes" id="UP001139207">
    <property type="component" value="Unassembled WGS sequence"/>
</dbReference>
<dbReference type="SUPFAM" id="SSF53383">
    <property type="entry name" value="PLP-dependent transferases"/>
    <property type="match status" value="1"/>
</dbReference>
<keyword evidence="1" id="KW-0808">Transferase</keyword>
<gene>
    <name evidence="1" type="ORF">MUN33_09130</name>
</gene>
<dbReference type="InterPro" id="IPR024551">
    <property type="entry name" value="AspAT_Ic"/>
</dbReference>